<evidence type="ECO:0000313" key="2">
    <source>
        <dbReference type="Proteomes" id="UP000768646"/>
    </source>
</evidence>
<dbReference type="EMBL" id="JABTEG010000023">
    <property type="protein sequence ID" value="KAG4303796.1"/>
    <property type="molecule type" value="Genomic_DNA"/>
</dbReference>
<organism evidence="1 2">
    <name type="scientific">Pneumocystis oryctolagi</name>
    <dbReference type="NCBI Taxonomy" id="42067"/>
    <lineage>
        <taxon>Eukaryota</taxon>
        <taxon>Fungi</taxon>
        <taxon>Dikarya</taxon>
        <taxon>Ascomycota</taxon>
        <taxon>Taphrinomycotina</taxon>
        <taxon>Pneumocystomycetes</taxon>
        <taxon>Pneumocystaceae</taxon>
        <taxon>Pneumocystis</taxon>
    </lineage>
</organism>
<reference evidence="1 2" key="1">
    <citation type="journal article" date="2021" name="Commun. Biol.">
        <title>Genomic insights into the host specific adaptation of the Pneumocystis genus.</title>
        <authorList>
            <person name="Cisse O.H."/>
            <person name="Ma L."/>
            <person name="Dekker J.P."/>
            <person name="Khil P.P."/>
            <person name="Youn J.-H."/>
            <person name="Brenchley J.M."/>
            <person name="Blair R."/>
            <person name="Pahar B."/>
            <person name="Chabe M."/>
            <person name="Van Rompay K.K.A."/>
            <person name="Keesler R."/>
            <person name="Sukura A."/>
            <person name="Hirsch V."/>
            <person name="Kutty G."/>
            <person name="Liu Y."/>
            <person name="Peng L."/>
            <person name="Chen J."/>
            <person name="Song J."/>
            <person name="Weissenbacher-Lang C."/>
            <person name="Xu J."/>
            <person name="Upham N.S."/>
            <person name="Stajich J.E."/>
            <person name="Cuomo C.A."/>
            <person name="Cushion M.T."/>
            <person name="Kovacs J.A."/>
        </authorList>
    </citation>
    <scope>NUCLEOTIDE SEQUENCE [LARGE SCALE GENOMIC DNA]</scope>
    <source>
        <strain evidence="1 2">RABM</strain>
    </source>
</reference>
<proteinExistence type="predicted"/>
<name>A0ACB7C845_9ASCO</name>
<sequence>MSKPIYTFLPPGKPASVKRKNSLESEFSNKRANIEQNPKNHSLTENSNSTICQIDTSIISIFSALDNALVYHRAINCGEGIASFHHLQHSVEMQTKKSFTLESLETIMSIWPDSFKICPAIVLFNGTKIGSLFIDFPTKKFNLATRLKQFRSFLKSPPFTAVNLKKLIPKNPFKSNITCFPEKKKQMIQELQKKPISSISSDIVTHNKSLKYRQVSLLERIRTKHAQNEQISSDSSYLAAFQKLSSIVDCLFILLTTYPRKSSFSISEVITVLTSSLKQPLSNDEIRNSLTVLADTLPEFCQIIKISDTLSAIKFCRDYKLSEIKKSLESKQIQFQA</sequence>
<accession>A0ACB7C845</accession>
<protein>
    <submittedName>
        <fullName evidence="1">Uncharacterized protein</fullName>
    </submittedName>
</protein>
<comment type="caution">
    <text evidence="1">The sequence shown here is derived from an EMBL/GenBank/DDBJ whole genome shotgun (WGS) entry which is preliminary data.</text>
</comment>
<dbReference type="Proteomes" id="UP000768646">
    <property type="component" value="Unassembled WGS sequence"/>
</dbReference>
<keyword evidence="2" id="KW-1185">Reference proteome</keyword>
<gene>
    <name evidence="1" type="ORF">PORY_002794</name>
</gene>
<evidence type="ECO:0000313" key="1">
    <source>
        <dbReference type="EMBL" id="KAG4303796.1"/>
    </source>
</evidence>